<name>A0A1B6MV65_9HEMI</name>
<protein>
    <submittedName>
        <fullName evidence="1">Uncharacterized protein</fullName>
    </submittedName>
</protein>
<evidence type="ECO:0000313" key="1">
    <source>
        <dbReference type="EMBL" id="JAT39834.1"/>
    </source>
</evidence>
<dbReference type="EMBL" id="GEBQ01000143">
    <property type="protein sequence ID" value="JAT39834.1"/>
    <property type="molecule type" value="Transcribed_RNA"/>
</dbReference>
<proteinExistence type="predicted"/>
<reference evidence="1" key="1">
    <citation type="submission" date="2015-11" db="EMBL/GenBank/DDBJ databases">
        <title>De novo transcriptome assembly of four potential Pierce s Disease insect vectors from Arizona vineyards.</title>
        <authorList>
            <person name="Tassone E.E."/>
        </authorList>
    </citation>
    <scope>NUCLEOTIDE SEQUENCE</scope>
</reference>
<accession>A0A1B6MV65</accession>
<feature type="non-terminal residue" evidence="1">
    <location>
        <position position="1"/>
    </location>
</feature>
<sequence>FSPVLQHFDVTYVHGITARERRRAVAPRHPTSMWNQYDAVLGRQAKTNNMSEEWHNRFQVLLGNYRPSLYTLLTALQNEQGDVETMIRQVWDEKRKTSSALSSTCREENI</sequence>
<organism evidence="1">
    <name type="scientific">Graphocephala atropunctata</name>
    <dbReference type="NCBI Taxonomy" id="36148"/>
    <lineage>
        <taxon>Eukaryota</taxon>
        <taxon>Metazoa</taxon>
        <taxon>Ecdysozoa</taxon>
        <taxon>Arthropoda</taxon>
        <taxon>Hexapoda</taxon>
        <taxon>Insecta</taxon>
        <taxon>Pterygota</taxon>
        <taxon>Neoptera</taxon>
        <taxon>Paraneoptera</taxon>
        <taxon>Hemiptera</taxon>
        <taxon>Auchenorrhyncha</taxon>
        <taxon>Membracoidea</taxon>
        <taxon>Cicadellidae</taxon>
        <taxon>Cicadellinae</taxon>
        <taxon>Cicadellini</taxon>
        <taxon>Graphocephala</taxon>
    </lineage>
</organism>
<dbReference type="AlphaFoldDB" id="A0A1B6MV65"/>
<gene>
    <name evidence="1" type="ORF">g.16584</name>
</gene>